<feature type="chain" id="PRO_5030668408" description="Porin" evidence="1">
    <location>
        <begin position="23"/>
        <end position="344"/>
    </location>
</feature>
<dbReference type="Proteomes" id="UP000537141">
    <property type="component" value="Unassembled WGS sequence"/>
</dbReference>
<name>A0A7X0NEN6_9GAMM</name>
<dbReference type="InterPro" id="IPR045748">
    <property type="entry name" value="DcaP"/>
</dbReference>
<keyword evidence="1" id="KW-0732">Signal</keyword>
<evidence type="ECO:0000313" key="3">
    <source>
        <dbReference type="Proteomes" id="UP000537141"/>
    </source>
</evidence>
<evidence type="ECO:0000313" key="2">
    <source>
        <dbReference type="EMBL" id="MBB6542064.1"/>
    </source>
</evidence>
<accession>A0A7X0NEN6</accession>
<organism evidence="2 3">
    <name type="scientific">Thalassotalea piscium</name>
    <dbReference type="NCBI Taxonomy" id="1230533"/>
    <lineage>
        <taxon>Bacteria</taxon>
        <taxon>Pseudomonadati</taxon>
        <taxon>Pseudomonadota</taxon>
        <taxon>Gammaproteobacteria</taxon>
        <taxon>Alteromonadales</taxon>
        <taxon>Colwelliaceae</taxon>
        <taxon>Thalassotalea</taxon>
    </lineage>
</organism>
<evidence type="ECO:0008006" key="4">
    <source>
        <dbReference type="Google" id="ProtNLM"/>
    </source>
</evidence>
<comment type="caution">
    <text evidence="2">The sequence shown here is derived from an EMBL/GenBank/DDBJ whole genome shotgun (WGS) entry which is preliminary data.</text>
</comment>
<dbReference type="AlphaFoldDB" id="A0A7X0NEN6"/>
<dbReference type="SUPFAM" id="SSF56935">
    <property type="entry name" value="Porins"/>
    <property type="match status" value="1"/>
</dbReference>
<dbReference type="Pfam" id="PF19577">
    <property type="entry name" value="DcaP"/>
    <property type="match status" value="1"/>
</dbReference>
<gene>
    <name evidence="2" type="ORF">HNQ55_000539</name>
</gene>
<keyword evidence="3" id="KW-1185">Reference proteome</keyword>
<proteinExistence type="predicted"/>
<dbReference type="EMBL" id="JACHHU010000002">
    <property type="protein sequence ID" value="MBB6542064.1"/>
    <property type="molecule type" value="Genomic_DNA"/>
</dbReference>
<dbReference type="RefSeq" id="WP_184422288.1">
    <property type="nucleotide sequence ID" value="NZ_AP027362.1"/>
</dbReference>
<feature type="signal peptide" evidence="1">
    <location>
        <begin position="1"/>
        <end position="22"/>
    </location>
</feature>
<protein>
    <recommendedName>
        <fullName evidence="4">Porin</fullName>
    </recommendedName>
</protein>
<evidence type="ECO:0000256" key="1">
    <source>
        <dbReference type="SAM" id="SignalP"/>
    </source>
</evidence>
<sequence>MFNKKQLLIATGLLAMASTSHATYTVKINDTDSISFGGYLQADVRYVDGNVNSYLGDFWIGNAVEGDVSSVKFSAASSRLNTKYVHGDITGFVEMDFYTGTGNQVLTNSVSPRLRHAFIKYKNWTVGQTWSTFMNTSALAESADFGGPLVASAFVRQTQVRYTHGNFQVAIENPESYGGDSSQDSMPDVVGKYTFSGDWGNVAVSAVARQLNTLGGESESALGYGISGRIKTVGNDDLRFAFHGGNTGRYVGAAASTDLVGEEVEDATSIMVSYRHFWTETLRSNFFYGNTETDESDRDRSHWGINIFKSVTKELSYGVEFGNYEVADMDIESDYAQLSIKYVL</sequence>
<reference evidence="2 3" key="1">
    <citation type="submission" date="2020-08" db="EMBL/GenBank/DDBJ databases">
        <title>Genomic Encyclopedia of Type Strains, Phase IV (KMG-IV): sequencing the most valuable type-strain genomes for metagenomic binning, comparative biology and taxonomic classification.</title>
        <authorList>
            <person name="Goeker M."/>
        </authorList>
    </citation>
    <scope>NUCLEOTIDE SEQUENCE [LARGE SCALE GENOMIC DNA]</scope>
    <source>
        <strain evidence="2 3">DSM 26287</strain>
    </source>
</reference>